<feature type="domain" description="Phage terminase large subunit C-terminal" evidence="2">
    <location>
        <begin position="281"/>
        <end position="409"/>
    </location>
</feature>
<feature type="domain" description="Phage terminase large subunit N-terminal" evidence="1">
    <location>
        <begin position="35"/>
        <end position="231"/>
    </location>
</feature>
<dbReference type="Gene3D" id="3.40.50.300">
    <property type="entry name" value="P-loop containing nucleotide triphosphate hydrolases"/>
    <property type="match status" value="1"/>
</dbReference>
<dbReference type="NCBIfam" id="TIGR01547">
    <property type="entry name" value="phage_term_2"/>
    <property type="match status" value="1"/>
</dbReference>
<dbReference type="Pfam" id="PF17288">
    <property type="entry name" value="Terminase_3C"/>
    <property type="match status" value="1"/>
</dbReference>
<dbReference type="InterPro" id="IPR035413">
    <property type="entry name" value="Terminase_L_C"/>
</dbReference>
<organism evidence="3">
    <name type="scientific">Siphoviridae sp. ctGMq5</name>
    <dbReference type="NCBI Taxonomy" id="2826220"/>
    <lineage>
        <taxon>Viruses</taxon>
        <taxon>Duplodnaviria</taxon>
        <taxon>Heunggongvirae</taxon>
        <taxon>Uroviricota</taxon>
        <taxon>Caudoviricetes</taxon>
    </lineage>
</organism>
<evidence type="ECO:0000259" key="1">
    <source>
        <dbReference type="Pfam" id="PF04466"/>
    </source>
</evidence>
<dbReference type="EMBL" id="BK015206">
    <property type="protein sequence ID" value="DAD95895.1"/>
    <property type="molecule type" value="Genomic_DNA"/>
</dbReference>
<dbReference type="PANTHER" id="PTHR39184:SF1">
    <property type="entry name" value="PBSX PHAGE TERMINASE LARGE SUBUNIT"/>
    <property type="match status" value="1"/>
</dbReference>
<reference evidence="3" key="1">
    <citation type="journal article" date="2021" name="Proc. Natl. Acad. Sci. U.S.A.">
        <title>A Catalog of Tens of Thousands of Viruses from Human Metagenomes Reveals Hidden Associations with Chronic Diseases.</title>
        <authorList>
            <person name="Tisza M.J."/>
            <person name="Buck C.B."/>
        </authorList>
    </citation>
    <scope>NUCLEOTIDE SEQUENCE</scope>
    <source>
        <strain evidence="3">CtGMq5</strain>
    </source>
</reference>
<dbReference type="InterPro" id="IPR035412">
    <property type="entry name" value="Terminase_L_N"/>
</dbReference>
<dbReference type="Pfam" id="PF04466">
    <property type="entry name" value="Terminase_3"/>
    <property type="match status" value="1"/>
</dbReference>
<dbReference type="InterPro" id="IPR052380">
    <property type="entry name" value="Viral_DNA_packaging_terminase"/>
</dbReference>
<dbReference type="Gene3D" id="3.30.420.280">
    <property type="match status" value="1"/>
</dbReference>
<name>A0A8S5NNF3_9CAUD</name>
<proteinExistence type="predicted"/>
<dbReference type="PANTHER" id="PTHR39184">
    <property type="match status" value="1"/>
</dbReference>
<dbReference type="InterPro" id="IPR027417">
    <property type="entry name" value="P-loop_NTPase"/>
</dbReference>
<accession>A0A8S5NNF3</accession>
<dbReference type="InterPro" id="IPR006437">
    <property type="entry name" value="Phage_terminase_lsu"/>
</dbReference>
<protein>
    <submittedName>
        <fullName evidence="3">Terminase large subunit</fullName>
    </submittedName>
</protein>
<evidence type="ECO:0000313" key="3">
    <source>
        <dbReference type="EMBL" id="DAD95895.1"/>
    </source>
</evidence>
<evidence type="ECO:0000259" key="2">
    <source>
        <dbReference type="Pfam" id="PF17288"/>
    </source>
</evidence>
<sequence length="417" mass="47495">MAAVVDGTRLSAVIAPAFYPVHWDIADGLHTYYDLFGGRGSTKSSFIGTEIVLGIMEDPAANAVIFRKVGNTIGTSVYEQIWWSINALGVEDQWKGCTSPYRLTYIPTGQVILFRGLDKAKKMKSVKVAKGYIKYLWFEELDEFAGEEEIRSVQQSVLRGGPKFVVFKSFNPPISKANWANKYVMKPHRGSYRHKSCYLDVPPDWLGEQFFNDAEDLKETNPRAYEHEYLGNAVGTGGEVFDNLNIREITDAEISAFDRIYMGIDWGWYPDPFHWGKMHYDSARKILYIFNEFRANKMSNAETWNTLVMTKGVTGADLITADSAEPKSIGDYRDYGSLCRPAIKGPDSVRYGMKWLQSLKSIVIDPVRCPNTAQEFSEYEYERTPDDEVMSSFPDANNHSIDCIRYAMERVYKRKGQ</sequence>